<evidence type="ECO:0000313" key="2">
    <source>
        <dbReference type="Proteomes" id="UP000007969"/>
    </source>
</evidence>
<gene>
    <name evidence="1" type="ordered locus">CKR_3428</name>
</gene>
<evidence type="ECO:0000313" key="1">
    <source>
        <dbReference type="EMBL" id="BAH08479.1"/>
    </source>
</evidence>
<proteinExistence type="predicted"/>
<dbReference type="KEGG" id="ckr:CKR_3428"/>
<dbReference type="AlphaFoldDB" id="B9DXN6"/>
<dbReference type="Proteomes" id="UP000007969">
    <property type="component" value="Chromosome"/>
</dbReference>
<organism evidence="1 2">
    <name type="scientific">Clostridium kluyveri (strain NBRC 12016)</name>
    <dbReference type="NCBI Taxonomy" id="583346"/>
    <lineage>
        <taxon>Bacteria</taxon>
        <taxon>Bacillati</taxon>
        <taxon>Bacillota</taxon>
        <taxon>Clostridia</taxon>
        <taxon>Eubacteriales</taxon>
        <taxon>Clostridiaceae</taxon>
        <taxon>Clostridium</taxon>
    </lineage>
</organism>
<name>B9DXN6_CLOK1</name>
<accession>B9DXN6</accession>
<protein>
    <submittedName>
        <fullName evidence="1">Uncharacterized protein</fullName>
    </submittedName>
</protein>
<reference evidence="2" key="1">
    <citation type="submission" date="2005-09" db="EMBL/GenBank/DDBJ databases">
        <title>Complete genome sequence of Clostridium kluyveri and comparative genomics of Clostridia species.</title>
        <authorList>
            <person name="Inui M."/>
            <person name="Nonaka H."/>
            <person name="Shinoda Y."/>
            <person name="Ikenaga Y."/>
            <person name="Abe M."/>
            <person name="Naito K."/>
            <person name="Vertes A.A."/>
            <person name="Yukawa H."/>
        </authorList>
    </citation>
    <scope>NUCLEOTIDE SEQUENCE [LARGE SCALE GENOMIC DNA]</scope>
    <source>
        <strain evidence="2">NBRC 12016</strain>
    </source>
</reference>
<dbReference type="EMBL" id="AP009049">
    <property type="protein sequence ID" value="BAH08479.1"/>
    <property type="molecule type" value="Genomic_DNA"/>
</dbReference>
<sequence>MKKCKMLPFVFLTILQFFSEVQTISRALMSNVTFTEYFSVSRLNLELDLHGSQLLAAEIDRHLQPDHRIRFESLCILWRRRSQRRISDGNIQAGEFVLQSIPGIFYMVTADIFCTEDTVHVTVNITGLYAVGKGGAVRLVAAAVALPDTVIHIGIVVVDCYNNGILQGFFHTGGNDIQPKKLHHAAQDNHKCQRNGYHQREAIPSLIPENVS</sequence>
<dbReference type="HOGENOM" id="CLU_1298008_0_0_9"/>